<gene>
    <name evidence="1" type="ORF">LSTR_LSTR014829</name>
</gene>
<dbReference type="CDD" id="cd00229">
    <property type="entry name" value="SGNH_hydrolase"/>
    <property type="match status" value="1"/>
</dbReference>
<dbReference type="Gene3D" id="3.40.50.1110">
    <property type="entry name" value="SGNH hydrolase"/>
    <property type="match status" value="1"/>
</dbReference>
<organism evidence="1 2">
    <name type="scientific">Laodelphax striatellus</name>
    <name type="common">Small brown planthopper</name>
    <name type="synonym">Delphax striatella</name>
    <dbReference type="NCBI Taxonomy" id="195883"/>
    <lineage>
        <taxon>Eukaryota</taxon>
        <taxon>Metazoa</taxon>
        <taxon>Ecdysozoa</taxon>
        <taxon>Arthropoda</taxon>
        <taxon>Hexapoda</taxon>
        <taxon>Insecta</taxon>
        <taxon>Pterygota</taxon>
        <taxon>Neoptera</taxon>
        <taxon>Paraneoptera</taxon>
        <taxon>Hemiptera</taxon>
        <taxon>Auchenorrhyncha</taxon>
        <taxon>Fulgoroidea</taxon>
        <taxon>Delphacidae</taxon>
        <taxon>Criomorphinae</taxon>
        <taxon>Laodelphax</taxon>
    </lineage>
</organism>
<dbReference type="STRING" id="195883.A0A482WPM4"/>
<dbReference type="InterPro" id="IPR036514">
    <property type="entry name" value="SGNH_hydro_sf"/>
</dbReference>
<name>A0A482WPM4_LAOST</name>
<reference evidence="1 2" key="1">
    <citation type="journal article" date="2017" name="Gigascience">
        <title>Genome sequence of the small brown planthopper, Laodelphax striatellus.</title>
        <authorList>
            <person name="Zhu J."/>
            <person name="Jiang F."/>
            <person name="Wang X."/>
            <person name="Yang P."/>
            <person name="Bao Y."/>
            <person name="Zhao W."/>
            <person name="Wang W."/>
            <person name="Lu H."/>
            <person name="Wang Q."/>
            <person name="Cui N."/>
            <person name="Li J."/>
            <person name="Chen X."/>
            <person name="Luo L."/>
            <person name="Yu J."/>
            <person name="Kang L."/>
            <person name="Cui F."/>
        </authorList>
    </citation>
    <scope>NUCLEOTIDE SEQUENCE [LARGE SCALE GENOMIC DNA]</scope>
    <source>
        <strain evidence="1">Lst14</strain>
    </source>
</reference>
<dbReference type="OrthoDB" id="6624170at2759"/>
<evidence type="ECO:0000313" key="1">
    <source>
        <dbReference type="EMBL" id="RZF35448.1"/>
    </source>
</evidence>
<keyword evidence="2" id="KW-1185">Reference proteome</keyword>
<dbReference type="InParanoid" id="A0A482WPM4"/>
<dbReference type="SUPFAM" id="SSF52266">
    <property type="entry name" value="SGNH hydrolase"/>
    <property type="match status" value="1"/>
</dbReference>
<dbReference type="AlphaFoldDB" id="A0A482WPM4"/>
<evidence type="ECO:0000313" key="2">
    <source>
        <dbReference type="Proteomes" id="UP000291343"/>
    </source>
</evidence>
<comment type="caution">
    <text evidence="1">The sequence shown here is derived from an EMBL/GenBank/DDBJ whole genome shotgun (WGS) entry which is preliminary data.</text>
</comment>
<sequence length="204" mass="22911">MSTRDLTVLIGGTNDFSRNSQEGYLRTVESQLQKLTHTRVFLVNVPCRYDLPLSSPVNVAISEANGRLKELVRLYKNVELFNVHGLGRRFYTQHGLHINLIGKLIIADKIVQCFQSDHVVDNHCSIPIPDVSTINEVITSECPQYQDDYSYGSVTNSIISEGDTVMDVSTKSRSTNEEIPVMMKGNRSTYNNFLENRLGVTGII</sequence>
<protein>
    <submittedName>
        <fullName evidence="1">Uncharacterized protein</fullName>
    </submittedName>
</protein>
<accession>A0A482WPM4</accession>
<dbReference type="Proteomes" id="UP000291343">
    <property type="component" value="Unassembled WGS sequence"/>
</dbReference>
<proteinExistence type="predicted"/>
<dbReference type="EMBL" id="QKKF02028255">
    <property type="protein sequence ID" value="RZF35448.1"/>
    <property type="molecule type" value="Genomic_DNA"/>
</dbReference>
<dbReference type="SMR" id="A0A482WPM4"/>